<evidence type="ECO:0000313" key="8">
    <source>
        <dbReference type="Proteomes" id="UP000289886"/>
    </source>
</evidence>
<gene>
    <name evidence="7" type="ORF">EOD39_7653</name>
</gene>
<evidence type="ECO:0000256" key="2">
    <source>
        <dbReference type="ARBA" id="ARBA00022553"/>
    </source>
</evidence>
<dbReference type="InterPro" id="IPR035985">
    <property type="entry name" value="Ubiquitin-activating_enz"/>
</dbReference>
<feature type="compositionally biased region" description="Low complexity" evidence="5">
    <location>
        <begin position="426"/>
        <end position="436"/>
    </location>
</feature>
<protein>
    <submittedName>
        <fullName evidence="7">SUMO-activating enzyme subunit 1</fullName>
    </submittedName>
</protein>
<proteinExistence type="inferred from homology"/>
<reference evidence="7 8" key="1">
    <citation type="submission" date="2019-01" db="EMBL/GenBank/DDBJ databases">
        <title>Draft Genome and Complete Hox-Cluster Characterization of the Sterlet Sturgeon (Acipenser ruthenus).</title>
        <authorList>
            <person name="Wei Q."/>
        </authorList>
    </citation>
    <scope>NUCLEOTIDE SEQUENCE [LARGE SCALE GENOMIC DNA]</scope>
    <source>
        <strain evidence="7">WHYD16114868_AA</strain>
        <tissue evidence="7">Blood</tissue>
    </source>
</reference>
<comment type="pathway">
    <text evidence="4">Protein modification.</text>
</comment>
<dbReference type="InterPro" id="IPR029336">
    <property type="entry name" value="DUF4594"/>
</dbReference>
<accession>A0A444U6D4</accession>
<dbReference type="Pfam" id="PF00899">
    <property type="entry name" value="ThiF"/>
    <property type="match status" value="1"/>
</dbReference>
<feature type="compositionally biased region" description="Basic and acidic residues" evidence="5">
    <location>
        <begin position="370"/>
        <end position="380"/>
    </location>
</feature>
<sequence length="531" mass="60854">MVEKEETLISEEEAAQYDRQIRLWGLDAQKRLRASRVLLVGMKGLGAEVAKNLILSGVKGITMLDHEQVTEDSVRAQFLIPAGSLDQNRAEASLERAQNLNPMVEVKADPERAEDKPDEFFFDFDAVCLTCCPRDLQVRLDQLCHKNNIKFFTGDVFGYHGFMFSDLGVEHHYVDFCQLKKALEVDWTSEKAKSALKRTPTDYFLLQGREWEEKRRLNIEKMNEEMEKIAEYERGNRSDGQGEKNPGRNFLDDPRRSGPAPDADRKERSRRHVRNWGGVDFERVKTGGPERDKEWQGRRSGGPKGPVDVMSMTGRERSEYERWKQEREQIDQDRLSRHRNATGQWRREWDAQKTESTMHDNRWEEEDEAQEKVGQGKEEAPCQEADEDQWEDASEEEEGESEEEEEKKTQQKRNKKRPSLPPTSKPQTSPPRLTTPRTRREGGRRSGGHPPKLQLPPKQTTPESPSQSPKPCKPLSPFSLAEDYCPVTDWGEEMELQSPRSSLGESPLGQPTPANPKPTFPKSEPGAGQEA</sequence>
<dbReference type="CDD" id="cd01492">
    <property type="entry name" value="Aos1_SUMO"/>
    <property type="match status" value="1"/>
</dbReference>
<dbReference type="Gene3D" id="3.40.50.720">
    <property type="entry name" value="NAD(P)-binding Rossmann-like Domain"/>
    <property type="match status" value="1"/>
</dbReference>
<feature type="compositionally biased region" description="Basic and acidic residues" evidence="5">
    <location>
        <begin position="280"/>
        <end position="297"/>
    </location>
</feature>
<comment type="caution">
    <text evidence="7">The sequence shown here is derived from an EMBL/GenBank/DDBJ whole genome shotgun (WGS) entry which is preliminary data.</text>
</comment>
<feature type="region of interest" description="Disordered" evidence="5">
    <location>
        <begin position="231"/>
        <end position="531"/>
    </location>
</feature>
<organism evidence="7 8">
    <name type="scientific">Acipenser ruthenus</name>
    <name type="common">Sterlet sturgeon</name>
    <dbReference type="NCBI Taxonomy" id="7906"/>
    <lineage>
        <taxon>Eukaryota</taxon>
        <taxon>Metazoa</taxon>
        <taxon>Chordata</taxon>
        <taxon>Craniata</taxon>
        <taxon>Vertebrata</taxon>
        <taxon>Euteleostomi</taxon>
        <taxon>Actinopterygii</taxon>
        <taxon>Chondrostei</taxon>
        <taxon>Acipenseriformes</taxon>
        <taxon>Acipenseridae</taxon>
        <taxon>Acipenser</taxon>
    </lineage>
</organism>
<evidence type="ECO:0000256" key="5">
    <source>
        <dbReference type="SAM" id="MobiDB-lite"/>
    </source>
</evidence>
<evidence type="ECO:0000256" key="1">
    <source>
        <dbReference type="ARBA" id="ARBA00005673"/>
    </source>
</evidence>
<feature type="compositionally biased region" description="Acidic residues" evidence="5">
    <location>
        <begin position="384"/>
        <end position="405"/>
    </location>
</feature>
<evidence type="ECO:0000259" key="6">
    <source>
        <dbReference type="Pfam" id="PF00899"/>
    </source>
</evidence>
<keyword evidence="3" id="KW-0175">Coiled coil</keyword>
<dbReference type="GO" id="GO:0008641">
    <property type="term" value="F:ubiquitin-like modifier activating enzyme activity"/>
    <property type="evidence" value="ECO:0007669"/>
    <property type="project" value="InterPro"/>
</dbReference>
<dbReference type="InterPro" id="IPR000011">
    <property type="entry name" value="UBQ/SUMO-activ_enz_E1-like"/>
</dbReference>
<dbReference type="SUPFAM" id="SSF69572">
    <property type="entry name" value="Activating enzymes of the ubiquitin-like proteins"/>
    <property type="match status" value="1"/>
</dbReference>
<dbReference type="EMBL" id="SCEB01215208">
    <property type="protein sequence ID" value="RXM30737.1"/>
    <property type="molecule type" value="Genomic_DNA"/>
</dbReference>
<dbReference type="Proteomes" id="UP000289886">
    <property type="component" value="Unassembled WGS sequence"/>
</dbReference>
<evidence type="ECO:0000256" key="4">
    <source>
        <dbReference type="ARBA" id="ARBA00043952"/>
    </source>
</evidence>
<name>A0A444U6D4_ACIRT</name>
<dbReference type="AlphaFoldDB" id="A0A444U6D4"/>
<dbReference type="PANTHER" id="PTHR15635:SF11">
    <property type="entry name" value="COILED-COIL DOMAIN-CONTAINING PROTEIN 9"/>
    <property type="match status" value="1"/>
</dbReference>
<feature type="compositionally biased region" description="Basic and acidic residues" evidence="5">
    <location>
        <begin position="314"/>
        <end position="335"/>
    </location>
</feature>
<dbReference type="PANTHER" id="PTHR15635">
    <property type="entry name" value="COILED-COIL DOMAIN CONTAINING PROTEIN 9"/>
    <property type="match status" value="1"/>
</dbReference>
<comment type="similarity">
    <text evidence="1">Belongs to the ubiquitin-activating E1 family.</text>
</comment>
<evidence type="ECO:0000256" key="3">
    <source>
        <dbReference type="ARBA" id="ARBA00023054"/>
    </source>
</evidence>
<feature type="compositionally biased region" description="Polar residues" evidence="5">
    <location>
        <begin position="457"/>
        <end position="469"/>
    </location>
</feature>
<feature type="compositionally biased region" description="Basic and acidic residues" evidence="5">
    <location>
        <begin position="231"/>
        <end position="267"/>
    </location>
</feature>
<keyword evidence="8" id="KW-1185">Reference proteome</keyword>
<dbReference type="PRINTS" id="PR01849">
    <property type="entry name" value="UBIQUITINACT"/>
</dbReference>
<dbReference type="InterPro" id="IPR000594">
    <property type="entry name" value="ThiF_NAD_FAD-bd"/>
</dbReference>
<feature type="compositionally biased region" description="Basic and acidic residues" evidence="5">
    <location>
        <begin position="345"/>
        <end position="362"/>
    </location>
</feature>
<feature type="domain" description="THIF-type NAD/FAD binding fold" evidence="6">
    <location>
        <begin position="17"/>
        <end position="164"/>
    </location>
</feature>
<evidence type="ECO:0000313" key="7">
    <source>
        <dbReference type="EMBL" id="RXM30737.1"/>
    </source>
</evidence>
<dbReference type="Pfam" id="PF15266">
    <property type="entry name" value="DUF4594"/>
    <property type="match status" value="1"/>
</dbReference>
<keyword evidence="2" id="KW-0597">Phosphoprotein</keyword>